<dbReference type="AlphaFoldDB" id="A0A7C2XF33"/>
<comment type="caution">
    <text evidence="1">The sequence shown here is derived from an EMBL/GenBank/DDBJ whole genome shotgun (WGS) entry which is preliminary data.</text>
</comment>
<dbReference type="EMBL" id="DSDS01000017">
    <property type="protein sequence ID" value="HET97249.1"/>
    <property type="molecule type" value="Genomic_DNA"/>
</dbReference>
<organism evidence="1">
    <name type="scientific">Desulfurivibrio alkaliphilus</name>
    <dbReference type="NCBI Taxonomy" id="427923"/>
    <lineage>
        <taxon>Bacteria</taxon>
        <taxon>Pseudomonadati</taxon>
        <taxon>Thermodesulfobacteriota</taxon>
        <taxon>Desulfobulbia</taxon>
        <taxon>Desulfobulbales</taxon>
        <taxon>Desulfobulbaceae</taxon>
        <taxon>Desulfurivibrio</taxon>
    </lineage>
</organism>
<sequence length="1271" mass="139781">MLFKIRLILLGLLLSAATLGLTVTLLLDSEPVREHFARQLAERLTSDIDLADLKLVWHPLPHLRVEGIKLAHPQARLLLEEAHLYPRWRSLVRLRLELGRIVLDSPQLFIDPAALESSPQNAEPPPAPALKLPTAGELQVRRGQITITAPGELAGATIAPFQIEGISGRLLFSPTQISLELASRPSFGASLALRGWYQPGGAHHLTVEGKGLRLHEAVPSLAHSQINTLETLANLTLEVDGLGLEEFTASLHGQFPCFLLSPEEGKVRLDCGLAHLELTRKQDDWQLLIHDFEVKEPGMHLKGMVSRRLTASDTPPSSPYWEIDIQGHDLDAGEIRAAVMAMLGRFQAAREFYDIVRDGQASSAAFYFAGPERDLADFRTMTVAVEVATAEIMVPEVDLHLFDASGSLLIENGILELRQARATLGESRGYDCSLSVGLFKELRQFKLDLALEATLADLRDVLPGLVQHPTFQEEVRRFHHPQGVATGRLTIGETLDELNVQVKIATLAGRTEYERLPWPLEVESAQAQISREEVHWSGVRGRIGPHRIDQAAGQVGVEEAVPFIVRELSGELAAGPLFHHLLDYPQLQKALAGVLSEIDGQVELRQSRAAGKLWQPEGWEYELALAPRGLAWDSPLLATRIINEGHGTLLFSSAGVRFQELTGMLRGDRIVLDGYLHHRLLQEWRGELQLKGLMSGEGRGWLQEREWLPPYLLPSVPLVLDPLTLRLTRELPSRETRLSELAGVLRGGREEAPATLRFTSRLPHGKGDQLTLEASLEDGLHQAELRLELGPTPAQEELPPALQFRFQGELAPDSLARFFSQLPFSRGLLRGQGQFLLPAGARAPLFKGEIEAAGIRWHPAAPEESSDPVEGGSALEIIALALEGREQAGPQPKSDIYLERLELSLSPREQLSLAGLIRSNPAGGLILDLDLDSPFLRRSTLLGWQNRLPQTLFSGPQSGREEGATKASTSWPVSGSITVDLARFDAGPTRELLPDEVPADQPYFTWTPFQARLALHPGGGLSAEISQGILCCLETTGTWYSDPALGVGDLRIRTICPERSRFEDILTCLGIGQDVIVGDCRVDARLRGDSTFWHEGRISVNSPGGGRILRMKLLSRIFSLINLTDFFTGGVTGLDERGFAYQSLEFEGRIEDNILYLEREIVKGEGLNLFVRGQLDLGTKQANMTVMIATFKTLDAIIGRIPFIGRALGGPDTAIITIPVGVRGDIREPEITVLHPEAVGEGMLNLMRNTLLLPFNILSPIIQGGNRGEEE</sequence>
<reference evidence="1" key="1">
    <citation type="journal article" date="2020" name="mSystems">
        <title>Genome- and Community-Level Interaction Insights into Carbon Utilization and Element Cycling Functions of Hydrothermarchaeota in Hydrothermal Sediment.</title>
        <authorList>
            <person name="Zhou Z."/>
            <person name="Liu Y."/>
            <person name="Xu W."/>
            <person name="Pan J."/>
            <person name="Luo Z.H."/>
            <person name="Li M."/>
        </authorList>
    </citation>
    <scope>NUCLEOTIDE SEQUENCE [LARGE SCALE GENOMIC DNA]</scope>
    <source>
        <strain evidence="1">SpSt-1224</strain>
    </source>
</reference>
<evidence type="ECO:0000313" key="1">
    <source>
        <dbReference type="EMBL" id="HET97249.1"/>
    </source>
</evidence>
<accession>A0A7C2XF33</accession>
<dbReference type="GO" id="GO:0090313">
    <property type="term" value="P:regulation of protein targeting to membrane"/>
    <property type="evidence" value="ECO:0007669"/>
    <property type="project" value="TreeGrafter"/>
</dbReference>
<dbReference type="PANTHER" id="PTHR30441:SF4">
    <property type="entry name" value="PROTEIN ASMA"/>
    <property type="match status" value="1"/>
</dbReference>
<dbReference type="GO" id="GO:0005886">
    <property type="term" value="C:plasma membrane"/>
    <property type="evidence" value="ECO:0007669"/>
    <property type="project" value="TreeGrafter"/>
</dbReference>
<dbReference type="InterPro" id="IPR052894">
    <property type="entry name" value="AsmA-related"/>
</dbReference>
<dbReference type="PANTHER" id="PTHR30441">
    <property type="entry name" value="DUF748 DOMAIN-CONTAINING PROTEIN"/>
    <property type="match status" value="1"/>
</dbReference>
<proteinExistence type="predicted"/>
<protein>
    <submittedName>
        <fullName evidence="1">Uncharacterized protein</fullName>
    </submittedName>
</protein>
<name>A0A7C2XF33_9BACT</name>
<dbReference type="Proteomes" id="UP000885986">
    <property type="component" value="Unassembled WGS sequence"/>
</dbReference>
<gene>
    <name evidence="1" type="ORF">ENN98_00815</name>
</gene>